<reference evidence="3 4" key="1">
    <citation type="journal article" date="2019" name="Nat. Plants">
        <title>Stout camphor tree genome fills gaps in understanding of flowering plant genome evolution.</title>
        <authorList>
            <person name="Chaw S.M."/>
            <person name="Liu Y.C."/>
            <person name="Wu Y.W."/>
            <person name="Wang H.Y."/>
            <person name="Lin C.I."/>
            <person name="Wu C.S."/>
            <person name="Ke H.M."/>
            <person name="Chang L.Y."/>
            <person name="Hsu C.Y."/>
            <person name="Yang H.T."/>
            <person name="Sudianto E."/>
            <person name="Hsu M.H."/>
            <person name="Wu K.P."/>
            <person name="Wang L.N."/>
            <person name="Leebens-Mack J.H."/>
            <person name="Tsai I.J."/>
        </authorList>
    </citation>
    <scope>NUCLEOTIDE SEQUENCE [LARGE SCALE GENOMIC DNA]</scope>
    <source>
        <strain evidence="4">cv. Chaw 1501</strain>
        <tissue evidence="3">Young leaves</tissue>
    </source>
</reference>
<feature type="compositionally biased region" description="Basic and acidic residues" evidence="2">
    <location>
        <begin position="78"/>
        <end position="94"/>
    </location>
</feature>
<sequence length="498" mass="57012">MDTTKKQLTKRSTPRKKVTNYEKQRTKTIKRNRERMNALGLKNITTALKAAQHKNLRKEQQIAIEENDDDYQPSEGEDGSHAESNDSFEHEVPSRARSQLHLEALTRTPEEGDTSSRPEAGSHPSPPLNVEHQGSPRVEVTTGNTIAVNRVRGPSRGKEVQGIVDRYGKLNVPIPPEFRAPVGAYASKLASKIGVEVRTRLPDPSVRRWKYVDASVKGEIVQRLNDQFDLEGDPIDIEKAMNTQFGRRLSNYTYRLYKQFRELKDAKGEEYARNHPPKDVGPTKWIDLIDKKWNTTKFQKQSKANIANREKMKAKHRCGSRSIPIRVEKLAREKKMLPDLAEFYKETHYNEEKHEWISSEAQAHYESMIQTQADHLSQPGSIPLTAEELSIKVLKLKSGYVKGLGMRPSSSIRRTTTISAETNDYVKRLEMEIETQREHIQMQNNKIEELKEGGKKQGEIMADVHCHCHCHRPILTFVTTEFSHPKPIAILLETKELC</sequence>
<evidence type="ECO:0000256" key="2">
    <source>
        <dbReference type="SAM" id="MobiDB-lite"/>
    </source>
</evidence>
<dbReference type="Proteomes" id="UP000283530">
    <property type="component" value="Unassembled WGS sequence"/>
</dbReference>
<evidence type="ECO:0000313" key="4">
    <source>
        <dbReference type="Proteomes" id="UP000283530"/>
    </source>
</evidence>
<feature type="region of interest" description="Disordered" evidence="2">
    <location>
        <begin position="1"/>
        <end position="36"/>
    </location>
</feature>
<organism evidence="3 4">
    <name type="scientific">Cinnamomum micranthum f. kanehirae</name>
    <dbReference type="NCBI Taxonomy" id="337451"/>
    <lineage>
        <taxon>Eukaryota</taxon>
        <taxon>Viridiplantae</taxon>
        <taxon>Streptophyta</taxon>
        <taxon>Embryophyta</taxon>
        <taxon>Tracheophyta</taxon>
        <taxon>Spermatophyta</taxon>
        <taxon>Magnoliopsida</taxon>
        <taxon>Magnoliidae</taxon>
        <taxon>Laurales</taxon>
        <taxon>Lauraceae</taxon>
        <taxon>Cinnamomum</taxon>
    </lineage>
</organism>
<name>A0A3S3NSJ7_9MAGN</name>
<dbReference type="OrthoDB" id="1565461at2759"/>
<dbReference type="PANTHER" id="PTHR33499">
    <property type="entry name" value="OS12G0282400 PROTEIN-RELATED"/>
    <property type="match status" value="1"/>
</dbReference>
<dbReference type="InterPro" id="IPR004252">
    <property type="entry name" value="Probable_transposase_24"/>
</dbReference>
<dbReference type="PANTHER" id="PTHR33499:SF11">
    <property type="entry name" value="NO APICAL MERISTEM-ASSOCIATED C-TERMINAL DOMAIN-CONTAINING PROTEIN"/>
    <property type="match status" value="1"/>
</dbReference>
<feature type="compositionally biased region" description="Acidic residues" evidence="2">
    <location>
        <begin position="65"/>
        <end position="77"/>
    </location>
</feature>
<dbReference type="Pfam" id="PF03004">
    <property type="entry name" value="Transposase_24"/>
    <property type="match status" value="1"/>
</dbReference>
<keyword evidence="4" id="KW-1185">Reference proteome</keyword>
<accession>A0A3S3NSJ7</accession>
<evidence type="ECO:0008006" key="5">
    <source>
        <dbReference type="Google" id="ProtNLM"/>
    </source>
</evidence>
<dbReference type="AlphaFoldDB" id="A0A3S3NSJ7"/>
<comment type="caution">
    <text evidence="3">The sequence shown here is derived from an EMBL/GenBank/DDBJ whole genome shotgun (WGS) entry which is preliminary data.</text>
</comment>
<keyword evidence="1" id="KW-0175">Coiled coil</keyword>
<dbReference type="EMBL" id="QPKB01000139">
    <property type="protein sequence ID" value="RWR97855.1"/>
    <property type="molecule type" value="Genomic_DNA"/>
</dbReference>
<gene>
    <name evidence="3" type="ORF">CKAN_02731800</name>
</gene>
<proteinExistence type="predicted"/>
<evidence type="ECO:0000313" key="3">
    <source>
        <dbReference type="EMBL" id="RWR97855.1"/>
    </source>
</evidence>
<feature type="region of interest" description="Disordered" evidence="2">
    <location>
        <begin position="51"/>
        <end position="140"/>
    </location>
</feature>
<evidence type="ECO:0000256" key="1">
    <source>
        <dbReference type="SAM" id="Coils"/>
    </source>
</evidence>
<feature type="coiled-coil region" evidence="1">
    <location>
        <begin position="426"/>
        <end position="453"/>
    </location>
</feature>
<feature type="compositionally biased region" description="Basic residues" evidence="2">
    <location>
        <begin position="7"/>
        <end position="18"/>
    </location>
</feature>
<protein>
    <recommendedName>
        <fullName evidence="5">Transposase, Ptta/En/Spm, plant</fullName>
    </recommendedName>
</protein>